<reference evidence="1 2" key="1">
    <citation type="submission" date="2021-03" db="EMBL/GenBank/DDBJ databases">
        <title>Lysobacter sp. nov. isolated from soil of gangwondo yeongwol, south Korea.</title>
        <authorList>
            <person name="Kim K.R."/>
            <person name="Kim K.H."/>
            <person name="Jeon C.O."/>
        </authorList>
    </citation>
    <scope>NUCLEOTIDE SEQUENCE [LARGE SCALE GENOMIC DNA]</scope>
    <source>
        <strain evidence="1 2">R19</strain>
    </source>
</reference>
<keyword evidence="2" id="KW-1185">Reference proteome</keyword>
<dbReference type="RefSeq" id="WP_200615618.1">
    <property type="nucleotide sequence ID" value="NZ_CP071518.1"/>
</dbReference>
<accession>A0A974XXV0</accession>
<organism evidence="1 2">
    <name type="scientific">Agrilutibacter solisilvae</name>
    <dbReference type="NCBI Taxonomy" id="2763317"/>
    <lineage>
        <taxon>Bacteria</taxon>
        <taxon>Pseudomonadati</taxon>
        <taxon>Pseudomonadota</taxon>
        <taxon>Gammaproteobacteria</taxon>
        <taxon>Lysobacterales</taxon>
        <taxon>Lysobacteraceae</taxon>
        <taxon>Agrilutibacter</taxon>
    </lineage>
</organism>
<protein>
    <submittedName>
        <fullName evidence="1">Uncharacterized protein</fullName>
    </submittedName>
</protein>
<dbReference type="EMBL" id="CP071518">
    <property type="protein sequence ID" value="QSX77766.1"/>
    <property type="molecule type" value="Genomic_DNA"/>
</dbReference>
<name>A0A974XXV0_9GAMM</name>
<sequence length="67" mass="7816">MAAEINEGQYQFLKSLGSNARRVFGNRTWNEAVPTLRALWLEFHHGRDIPWDRVEHIVRDAWELPGG</sequence>
<evidence type="ECO:0000313" key="2">
    <source>
        <dbReference type="Proteomes" id="UP000639274"/>
    </source>
</evidence>
<dbReference type="KEGG" id="lsf:I8J32_013655"/>
<evidence type="ECO:0000313" key="1">
    <source>
        <dbReference type="EMBL" id="QSX77766.1"/>
    </source>
</evidence>
<dbReference type="Proteomes" id="UP000639274">
    <property type="component" value="Chromosome"/>
</dbReference>
<dbReference type="AlphaFoldDB" id="A0A974XXV0"/>
<gene>
    <name evidence="1" type="ORF">I8J32_013655</name>
</gene>
<proteinExistence type="predicted"/>